<feature type="region of interest" description="Disordered" evidence="1">
    <location>
        <begin position="266"/>
        <end position="302"/>
    </location>
</feature>
<evidence type="ECO:0000313" key="2">
    <source>
        <dbReference type="EMBL" id="KAJ3050840.1"/>
    </source>
</evidence>
<comment type="caution">
    <text evidence="2">The sequence shown here is derived from an EMBL/GenBank/DDBJ whole genome shotgun (WGS) entry which is preliminary data.</text>
</comment>
<feature type="compositionally biased region" description="Low complexity" evidence="1">
    <location>
        <begin position="330"/>
        <end position="344"/>
    </location>
</feature>
<protein>
    <submittedName>
        <fullName evidence="2">Uncharacterized protein</fullName>
    </submittedName>
</protein>
<feature type="compositionally biased region" description="Acidic residues" evidence="1">
    <location>
        <begin position="236"/>
        <end position="247"/>
    </location>
</feature>
<evidence type="ECO:0000313" key="3">
    <source>
        <dbReference type="Proteomes" id="UP001212841"/>
    </source>
</evidence>
<feature type="compositionally biased region" description="Polar residues" evidence="1">
    <location>
        <begin position="382"/>
        <end position="395"/>
    </location>
</feature>
<keyword evidence="3" id="KW-1185">Reference proteome</keyword>
<reference evidence="2" key="1">
    <citation type="submission" date="2020-05" db="EMBL/GenBank/DDBJ databases">
        <title>Phylogenomic resolution of chytrid fungi.</title>
        <authorList>
            <person name="Stajich J.E."/>
            <person name="Amses K."/>
            <person name="Simmons R."/>
            <person name="Seto K."/>
            <person name="Myers J."/>
            <person name="Bonds A."/>
            <person name="Quandt C.A."/>
            <person name="Barry K."/>
            <person name="Liu P."/>
            <person name="Grigoriev I."/>
            <person name="Longcore J.E."/>
            <person name="James T.Y."/>
        </authorList>
    </citation>
    <scope>NUCLEOTIDE SEQUENCE</scope>
    <source>
        <strain evidence="2">JEL0318</strain>
    </source>
</reference>
<gene>
    <name evidence="2" type="ORF">HK097_008172</name>
</gene>
<organism evidence="2 3">
    <name type="scientific">Rhizophlyctis rosea</name>
    <dbReference type="NCBI Taxonomy" id="64517"/>
    <lineage>
        <taxon>Eukaryota</taxon>
        <taxon>Fungi</taxon>
        <taxon>Fungi incertae sedis</taxon>
        <taxon>Chytridiomycota</taxon>
        <taxon>Chytridiomycota incertae sedis</taxon>
        <taxon>Chytridiomycetes</taxon>
        <taxon>Rhizophlyctidales</taxon>
        <taxon>Rhizophlyctidaceae</taxon>
        <taxon>Rhizophlyctis</taxon>
    </lineage>
</organism>
<feature type="compositionally biased region" description="Basic residues" evidence="1">
    <location>
        <begin position="345"/>
        <end position="354"/>
    </location>
</feature>
<evidence type="ECO:0000256" key="1">
    <source>
        <dbReference type="SAM" id="MobiDB-lite"/>
    </source>
</evidence>
<proteinExistence type="predicted"/>
<feature type="region of interest" description="Disordered" evidence="1">
    <location>
        <begin position="382"/>
        <end position="412"/>
    </location>
</feature>
<feature type="region of interest" description="Disordered" evidence="1">
    <location>
        <begin position="1"/>
        <end position="24"/>
    </location>
</feature>
<feature type="compositionally biased region" description="Polar residues" evidence="1">
    <location>
        <begin position="282"/>
        <end position="294"/>
    </location>
</feature>
<dbReference type="EMBL" id="JADGJD010000465">
    <property type="protein sequence ID" value="KAJ3050840.1"/>
    <property type="molecule type" value="Genomic_DNA"/>
</dbReference>
<name>A0AAD5X4Q2_9FUNG</name>
<sequence length="478" mass="52297">MLNILKSITSRKSKKSLKSKKSTDLSKLVDAAPITTDDSSKSALANITVISADGTPVIAQPVVVKPFSRKAKERALSGIIEEKVVAHTVTNAEKADLGIAGKRNKQHSRDSSRHSVAITPAQVPKPWMNDPPAGSLPRTPRMRRPVSWAADLHKAGDMVRGKTQPSAQWAGHLPTPVSQLPPRMPSPPKSLNDSDRADSAVSMESPPSTPMEERNPFPQSPAASKRSGSTDRTANDEDQESDSERDEEVPLFLVQQALAGQYNVGRQRPSIAHGSLPRQKSESTLQRLSMTSPSKLRANANGVPTVGPQAIIAAPPNTPYTYTYQQQQPYPSIDQQQPTPYQTRRTSRQPHPHTARPDSRRNTTDFSQLYTYKQPQLIPTKQQLQKDTPTHTFTGQLRPRERVPPHKQGPMIIPKTATANLVAKQRESGIGMKSGPGGMWTRDERGMYSTVGYAGAYGGGAHPMHQQHHAPGMPVGWM</sequence>
<feature type="region of interest" description="Disordered" evidence="1">
    <location>
        <begin position="101"/>
        <end position="143"/>
    </location>
</feature>
<feature type="region of interest" description="Disordered" evidence="1">
    <location>
        <begin position="157"/>
        <end position="247"/>
    </location>
</feature>
<feature type="compositionally biased region" description="Basic residues" evidence="1">
    <location>
        <begin position="9"/>
        <end position="20"/>
    </location>
</feature>
<feature type="region of interest" description="Disordered" evidence="1">
    <location>
        <begin position="330"/>
        <end position="363"/>
    </location>
</feature>
<dbReference type="AlphaFoldDB" id="A0AAD5X4Q2"/>
<accession>A0AAD5X4Q2</accession>
<dbReference type="Proteomes" id="UP001212841">
    <property type="component" value="Unassembled WGS sequence"/>
</dbReference>